<comment type="similarity">
    <text evidence="2">Belongs to the MCM10 family.</text>
</comment>
<dbReference type="OrthoDB" id="548412at2759"/>
<proteinExistence type="inferred from homology"/>
<dbReference type="Proteomes" id="UP000650467">
    <property type="component" value="Unassembled WGS sequence"/>
</dbReference>
<feature type="compositionally biased region" description="Low complexity" evidence="9">
    <location>
        <begin position="753"/>
        <end position="788"/>
    </location>
</feature>
<feature type="compositionally biased region" description="Acidic residues" evidence="9">
    <location>
        <begin position="591"/>
        <end position="600"/>
    </location>
</feature>
<dbReference type="InterPro" id="IPR055065">
    <property type="entry name" value="OB_MCM10"/>
</dbReference>
<feature type="compositionally biased region" description="Low complexity" evidence="9">
    <location>
        <begin position="601"/>
        <end position="618"/>
    </location>
</feature>
<evidence type="ECO:0000256" key="1">
    <source>
        <dbReference type="ARBA" id="ARBA00004123"/>
    </source>
</evidence>
<dbReference type="Pfam" id="PF09329">
    <property type="entry name" value="zf-primase"/>
    <property type="match status" value="1"/>
</dbReference>
<evidence type="ECO:0000256" key="4">
    <source>
        <dbReference type="ARBA" id="ARBA00022705"/>
    </source>
</evidence>
<evidence type="ECO:0000313" key="12">
    <source>
        <dbReference type="Proteomes" id="UP000650467"/>
    </source>
</evidence>
<feature type="region of interest" description="Disordered" evidence="9">
    <location>
        <begin position="365"/>
        <end position="426"/>
    </location>
</feature>
<dbReference type="Pfam" id="PF22379">
    <property type="entry name" value="OB_MCM10"/>
    <property type="match status" value="1"/>
</dbReference>
<dbReference type="PANTHER" id="PTHR13454">
    <property type="entry name" value="PROTEIN MCM10 HOMOLOG"/>
    <property type="match status" value="1"/>
</dbReference>
<keyword evidence="6" id="KW-0863">Zinc-finger</keyword>
<feature type="compositionally biased region" description="Acidic residues" evidence="9">
    <location>
        <begin position="715"/>
        <end position="725"/>
    </location>
</feature>
<dbReference type="GO" id="GO:0006270">
    <property type="term" value="P:DNA replication initiation"/>
    <property type="evidence" value="ECO:0007669"/>
    <property type="project" value="InterPro"/>
</dbReference>
<feature type="compositionally biased region" description="Low complexity" evidence="9">
    <location>
        <begin position="515"/>
        <end position="565"/>
    </location>
</feature>
<keyword evidence="4" id="KW-0235">DNA replication</keyword>
<feature type="compositionally biased region" description="Low complexity" evidence="9">
    <location>
        <begin position="836"/>
        <end position="857"/>
    </location>
</feature>
<keyword evidence="5" id="KW-0479">Metal-binding</keyword>
<feature type="compositionally biased region" description="Low complexity" evidence="9">
    <location>
        <begin position="387"/>
        <end position="401"/>
    </location>
</feature>
<dbReference type="EMBL" id="JAEHOC010000029">
    <property type="protein sequence ID" value="KAG2429827.1"/>
    <property type="molecule type" value="Genomic_DNA"/>
</dbReference>
<feature type="domain" description="Replication factor Mcm10 C-terminal" evidence="10">
    <location>
        <begin position="491"/>
        <end position="1084"/>
    </location>
</feature>
<dbReference type="GO" id="GO:0008270">
    <property type="term" value="F:zinc ion binding"/>
    <property type="evidence" value="ECO:0007669"/>
    <property type="project" value="UniProtKB-KW"/>
</dbReference>
<dbReference type="Gene3D" id="2.40.50.140">
    <property type="entry name" value="Nucleic acid-binding proteins"/>
    <property type="match status" value="1"/>
</dbReference>
<feature type="compositionally biased region" description="Gly residues" evidence="9">
    <location>
        <begin position="888"/>
        <end position="910"/>
    </location>
</feature>
<evidence type="ECO:0000256" key="7">
    <source>
        <dbReference type="ARBA" id="ARBA00022833"/>
    </source>
</evidence>
<organism evidence="11 12">
    <name type="scientific">Chlamydomonas incerta</name>
    <dbReference type="NCBI Taxonomy" id="51695"/>
    <lineage>
        <taxon>Eukaryota</taxon>
        <taxon>Viridiplantae</taxon>
        <taxon>Chlorophyta</taxon>
        <taxon>core chlorophytes</taxon>
        <taxon>Chlorophyceae</taxon>
        <taxon>CS clade</taxon>
        <taxon>Chlamydomonadales</taxon>
        <taxon>Chlamydomonadaceae</taxon>
        <taxon>Chlamydomonas</taxon>
    </lineage>
</organism>
<reference evidence="11" key="1">
    <citation type="journal article" date="2020" name="bioRxiv">
        <title>Comparative genomics of Chlamydomonas.</title>
        <authorList>
            <person name="Craig R.J."/>
            <person name="Hasan A.R."/>
            <person name="Ness R.W."/>
            <person name="Keightley P.D."/>
        </authorList>
    </citation>
    <scope>NUCLEOTIDE SEQUENCE</scope>
    <source>
        <strain evidence="11">SAG 7.73</strain>
    </source>
</reference>
<gene>
    <name evidence="11" type="ORF">HXX76_010611</name>
</gene>
<dbReference type="InterPro" id="IPR012340">
    <property type="entry name" value="NA-bd_OB-fold"/>
</dbReference>
<keyword evidence="7" id="KW-0862">Zinc</keyword>
<dbReference type="InterPro" id="IPR015411">
    <property type="entry name" value="Rep_factor_Mcm10_C"/>
</dbReference>
<sequence length="1088" mass="109727">MQEAFGPIGTVHFTSAGGQQRPAAKPAAKAFSDGYLDSVSGFRVSKPVIGSLVLKERLTDGDVVYLHLKDIRPNREYAGRWATMAVLVGKTQATGKDGSSYSRWTLNDLAGKQVTLFLWRKAAAEHYKEVEGSLLLLWSPQVRADSGGGGGGGGGGAGFSLHVDKPEQLQRPGLAADFAFCRGTRKDGQRCTYPINRSTCEYCPYHAQSALRALSSHRSDMAGANLLQRQLLPQARAAQKHATAVATAAGRSVSATGMNALIAKPLPAALARKLPGGIAGSGRMLPAAGAIGGSSSAGARAGAAAATAGGLVAMARSTGAYGSEEDYGLDLAGGGGGAGGATAGGGAKRSYGATLLAGLHERQALTEAPEDSAPDPKRRRSELESIAEAAKARAVAAARAAGKLQRPAQEQHWQQQPSSVTPARNAGVAAGTAALLAPTPGPGSAAAGGSGARAALASSGPRFTPRPPPLPAHLAALLRPPDAGSSGNAAAAAPGPKAGAAAAAGGPKGSWARGPTAAPPVWTAAASKAQQPQPQSQSHQQSQSQQQAQRAKAQAGGQQRQRQQQGVEAEDMVELDGADGEDGGDDLVVVELEDGGDDDGAAAAAAADAAAPVKAGGLSAVEGRRAGAAAAGERSQQPEEDAAGADDLLILEGDEAEEVQQHQQNMQQEKQDARGEQQRAQARRPQEAAGRARGGTAEGGGEAGGGVAAERAEAAEEVCGLDELLDMFPELQEEGQGQGQEGEQEAERGGDQAKGAGRAPAAACGGRQAAAGGQAGAQQQQGAAGRGSAAAGLLPRVAGLSATAPQSARAAEARKQQAAAAKARAEKLRALGLHKPGAAAAAAAPPQPPATAGARGPLAPRNGGLDVAAATALAVAKGLPLPKPRAGCGGGAARGGATAAGGRPGGGGGAATAAPSAMEAAFGALLKAMPNDKADVESRYSELSEEAAGDAVLSMLEGLEARDALAAQLDSVMQLKVTAWHCATCERLSEWMDKRCRDEGHALSKSSTLKRFWKCDHCNARITTLGVRFPSSRCSKCNNPSLEFTACSMYRGPRDVKSSAGGGGGLAGKENLFACLDEHPEMGKRTFR</sequence>
<evidence type="ECO:0000256" key="5">
    <source>
        <dbReference type="ARBA" id="ARBA00022723"/>
    </source>
</evidence>
<feature type="compositionally biased region" description="Low complexity" evidence="9">
    <location>
        <begin position="452"/>
        <end position="463"/>
    </location>
</feature>
<dbReference type="InterPro" id="IPR040184">
    <property type="entry name" value="Mcm10"/>
</dbReference>
<evidence type="ECO:0000256" key="3">
    <source>
        <dbReference type="ARBA" id="ARBA00017770"/>
    </source>
</evidence>
<dbReference type="SMART" id="SM01280">
    <property type="entry name" value="Mcm10"/>
    <property type="match status" value="1"/>
</dbReference>
<evidence type="ECO:0000256" key="9">
    <source>
        <dbReference type="SAM" id="MobiDB-lite"/>
    </source>
</evidence>
<feature type="compositionally biased region" description="Low complexity" evidence="9">
    <location>
        <begin position="472"/>
        <end position="505"/>
    </location>
</feature>
<dbReference type="GO" id="GO:0043596">
    <property type="term" value="C:nuclear replication fork"/>
    <property type="evidence" value="ECO:0007669"/>
    <property type="project" value="TreeGrafter"/>
</dbReference>
<feature type="compositionally biased region" description="Polar residues" evidence="9">
    <location>
        <begin position="411"/>
        <end position="421"/>
    </location>
</feature>
<evidence type="ECO:0000313" key="11">
    <source>
        <dbReference type="EMBL" id="KAG2429827.1"/>
    </source>
</evidence>
<accession>A0A835SR47</accession>
<protein>
    <recommendedName>
        <fullName evidence="3">Protein MCM10 homolog</fullName>
    </recommendedName>
</protein>
<evidence type="ECO:0000256" key="8">
    <source>
        <dbReference type="ARBA" id="ARBA00023242"/>
    </source>
</evidence>
<feature type="compositionally biased region" description="Acidic residues" evidence="9">
    <location>
        <begin position="568"/>
        <end position="585"/>
    </location>
</feature>
<evidence type="ECO:0000259" key="10">
    <source>
        <dbReference type="SMART" id="SM01280"/>
    </source>
</evidence>
<keyword evidence="12" id="KW-1185">Reference proteome</keyword>
<comment type="caution">
    <text evidence="11">The sequence shown here is derived from an EMBL/GenBank/DDBJ whole genome shotgun (WGS) entry which is preliminary data.</text>
</comment>
<evidence type="ECO:0000256" key="6">
    <source>
        <dbReference type="ARBA" id="ARBA00022771"/>
    </source>
</evidence>
<dbReference type="InterPro" id="IPR015408">
    <property type="entry name" value="Znf_Mcm10/DnaG"/>
</dbReference>
<keyword evidence="8" id="KW-0539">Nucleus</keyword>
<feature type="region of interest" description="Disordered" evidence="9">
    <location>
        <begin position="439"/>
        <end position="788"/>
    </location>
</feature>
<dbReference type="PANTHER" id="PTHR13454:SF11">
    <property type="entry name" value="PROTEIN MCM10 HOMOLOG"/>
    <property type="match status" value="1"/>
</dbReference>
<comment type="subcellular location">
    <subcellularLocation>
        <location evidence="1">Nucleus</location>
    </subcellularLocation>
</comment>
<feature type="compositionally biased region" description="Gly residues" evidence="9">
    <location>
        <begin position="692"/>
        <end position="707"/>
    </location>
</feature>
<evidence type="ECO:0000256" key="2">
    <source>
        <dbReference type="ARBA" id="ARBA00009679"/>
    </source>
</evidence>
<feature type="region of interest" description="Disordered" evidence="9">
    <location>
        <begin position="836"/>
        <end position="859"/>
    </location>
</feature>
<feature type="region of interest" description="Disordered" evidence="9">
    <location>
        <begin position="1"/>
        <end position="20"/>
    </location>
</feature>
<dbReference type="GO" id="GO:0003688">
    <property type="term" value="F:DNA replication origin binding"/>
    <property type="evidence" value="ECO:0007669"/>
    <property type="project" value="TreeGrafter"/>
</dbReference>
<name>A0A835SR47_CHLIN</name>
<dbReference type="AlphaFoldDB" id="A0A835SR47"/>
<feature type="region of interest" description="Disordered" evidence="9">
    <location>
        <begin position="888"/>
        <end position="913"/>
    </location>
</feature>
<dbReference type="GO" id="GO:0003697">
    <property type="term" value="F:single-stranded DNA binding"/>
    <property type="evidence" value="ECO:0007669"/>
    <property type="project" value="InterPro"/>
</dbReference>